<dbReference type="PANTHER" id="PTHR12448">
    <property type="entry name" value="ATP SYNTHASE EPSILON CHAIN, MITOCHONDRIAL"/>
    <property type="match status" value="1"/>
</dbReference>
<dbReference type="InterPro" id="IPR006721">
    <property type="entry name" value="ATP_synth_F1_esu_mt"/>
</dbReference>
<dbReference type="Pfam" id="PF04627">
    <property type="entry name" value="ATP-synt_Eps"/>
    <property type="match status" value="1"/>
</dbReference>
<dbReference type="GO" id="GO:0042776">
    <property type="term" value="P:proton motive force-driven mitochondrial ATP synthesis"/>
    <property type="evidence" value="ECO:0007669"/>
    <property type="project" value="TreeGrafter"/>
</dbReference>
<name>A0A0D2WK81_CAPO3</name>
<dbReference type="OMA" id="IKFTQWK"/>
<organism evidence="2 3">
    <name type="scientific">Capsaspora owczarzaki (strain ATCC 30864)</name>
    <dbReference type="NCBI Taxonomy" id="595528"/>
    <lineage>
        <taxon>Eukaryota</taxon>
        <taxon>Filasterea</taxon>
        <taxon>Capsaspora</taxon>
    </lineage>
</organism>
<dbReference type="Proteomes" id="UP000008743">
    <property type="component" value="Unassembled WGS sequence"/>
</dbReference>
<proteinExistence type="inferred from homology"/>
<dbReference type="EMBL" id="KE346361">
    <property type="protein sequence ID" value="KJE90595.1"/>
    <property type="molecule type" value="Genomic_DNA"/>
</dbReference>
<evidence type="ECO:0000256" key="1">
    <source>
        <dbReference type="ARBA" id="ARBA00009502"/>
    </source>
</evidence>
<dbReference type="InParanoid" id="A0A0D2WK81"/>
<dbReference type="STRING" id="595528.A0A0D2WK81"/>
<protein>
    <submittedName>
        <fullName evidence="2">Uncharacterized protein</fullName>
    </submittedName>
</protein>
<reference evidence="3" key="1">
    <citation type="submission" date="2011-02" db="EMBL/GenBank/DDBJ databases">
        <title>The Genome Sequence of Capsaspora owczarzaki ATCC 30864.</title>
        <authorList>
            <person name="Russ C."/>
            <person name="Cuomo C."/>
            <person name="Burger G."/>
            <person name="Gray M.W."/>
            <person name="Holland P.W.H."/>
            <person name="King N."/>
            <person name="Lang F.B.F."/>
            <person name="Roger A.J."/>
            <person name="Ruiz-Trillo I."/>
            <person name="Young S.K."/>
            <person name="Zeng Q."/>
            <person name="Gargeya S."/>
            <person name="Alvarado L."/>
            <person name="Berlin A."/>
            <person name="Chapman S.B."/>
            <person name="Chen Z."/>
            <person name="Freedman E."/>
            <person name="Gellesch M."/>
            <person name="Goldberg J."/>
            <person name="Griggs A."/>
            <person name="Gujja S."/>
            <person name="Heilman E."/>
            <person name="Heiman D."/>
            <person name="Howarth C."/>
            <person name="Mehta T."/>
            <person name="Neiman D."/>
            <person name="Pearson M."/>
            <person name="Roberts A."/>
            <person name="Saif S."/>
            <person name="Shea T."/>
            <person name="Shenoy N."/>
            <person name="Sisk P."/>
            <person name="Stolte C."/>
            <person name="Sykes S."/>
            <person name="White J."/>
            <person name="Yandava C."/>
            <person name="Haas B."/>
            <person name="Nusbaum C."/>
            <person name="Birren B."/>
        </authorList>
    </citation>
    <scope>NUCLEOTIDE SEQUENCE</scope>
    <source>
        <strain evidence="3">ATCC 30864</strain>
    </source>
</reference>
<sequence>MSKGSFWRAAGLNYLEYSNLAARYLRRALKEAPQAKALKREEHNLRVSLYENGKATPAKFLKNTQQ</sequence>
<dbReference type="CDD" id="cd12153">
    <property type="entry name" value="F1-ATPase_epsilon"/>
    <property type="match status" value="1"/>
</dbReference>
<dbReference type="InterPro" id="IPR036742">
    <property type="entry name" value="ATP_synth_F1_esu_sf_mt"/>
</dbReference>
<dbReference type="RefSeq" id="XP_004364757.1">
    <property type="nucleotide sequence ID" value="XM_004364700.2"/>
</dbReference>
<keyword evidence="3" id="KW-1185">Reference proteome</keyword>
<dbReference type="PhylomeDB" id="A0A0D2WK81"/>
<dbReference type="GO" id="GO:0045259">
    <property type="term" value="C:proton-transporting ATP synthase complex"/>
    <property type="evidence" value="ECO:0007669"/>
    <property type="project" value="InterPro"/>
</dbReference>
<dbReference type="SUPFAM" id="SSF48690">
    <property type="entry name" value="Epsilon subunit of mitochondrial F1F0-ATP synthase"/>
    <property type="match status" value="1"/>
</dbReference>
<dbReference type="GO" id="GO:0005743">
    <property type="term" value="C:mitochondrial inner membrane"/>
    <property type="evidence" value="ECO:0007669"/>
    <property type="project" value="InterPro"/>
</dbReference>
<dbReference type="AlphaFoldDB" id="A0A0D2WK81"/>
<dbReference type="GO" id="GO:0046933">
    <property type="term" value="F:proton-transporting ATP synthase activity, rotational mechanism"/>
    <property type="evidence" value="ECO:0007669"/>
    <property type="project" value="InterPro"/>
</dbReference>
<evidence type="ECO:0000313" key="2">
    <source>
        <dbReference type="EMBL" id="KJE90595.1"/>
    </source>
</evidence>
<dbReference type="OrthoDB" id="269124at2759"/>
<evidence type="ECO:0000313" key="3">
    <source>
        <dbReference type="Proteomes" id="UP000008743"/>
    </source>
</evidence>
<comment type="similarity">
    <text evidence="1">Belongs to the eukaryotic ATPase epsilon family.</text>
</comment>
<dbReference type="PANTHER" id="PTHR12448:SF0">
    <property type="entry name" value="ATP SYNTHASE SUBUNIT EPSILON, MITOCHONDRIAL"/>
    <property type="match status" value="1"/>
</dbReference>
<gene>
    <name evidence="2" type="ORF">CAOG_001889</name>
</gene>
<dbReference type="Gene3D" id="1.10.1620.20">
    <property type="entry name" value="ATP synthase, F1 complex, epsilon subunit superfamily, mitochondrial"/>
    <property type="match status" value="1"/>
</dbReference>
<accession>A0A0D2WK81</accession>